<keyword evidence="3" id="KW-1185">Reference proteome</keyword>
<evidence type="ECO:0000256" key="1">
    <source>
        <dbReference type="SAM" id="Phobius"/>
    </source>
</evidence>
<keyword evidence="1" id="KW-1133">Transmembrane helix</keyword>
<sequence>MLIASLVLTAEVTIMGWYRFAVLRRNPQLPGLMDFSWIHALIAFCAAVGGFALVRGQDWTWTTVAGLGFLGGLIPAQAGLACAGLSQARWLPPVVALVGGLAMGTENPDALLPWS</sequence>
<keyword evidence="1" id="KW-0472">Membrane</keyword>
<dbReference type="RefSeq" id="WP_071380112.1">
    <property type="nucleotide sequence ID" value="NZ_MLYO01000015.1"/>
</dbReference>
<dbReference type="AlphaFoldDB" id="A0A1S2QJR4"/>
<name>A0A1S2QJR4_9ACTN</name>
<gene>
    <name evidence="2" type="ORF">BIV23_08340</name>
</gene>
<accession>A0A1S2QJR4</accession>
<keyword evidence="1" id="KW-0812">Transmembrane</keyword>
<protein>
    <submittedName>
        <fullName evidence="2">Uncharacterized protein</fullName>
    </submittedName>
</protein>
<dbReference type="OrthoDB" id="4250789at2"/>
<evidence type="ECO:0000313" key="2">
    <source>
        <dbReference type="EMBL" id="OIK06382.1"/>
    </source>
</evidence>
<feature type="transmembrane region" description="Helical" evidence="1">
    <location>
        <begin position="59"/>
        <end position="83"/>
    </location>
</feature>
<comment type="caution">
    <text evidence="2">The sequence shown here is derived from an EMBL/GenBank/DDBJ whole genome shotgun (WGS) entry which is preliminary data.</text>
</comment>
<feature type="transmembrane region" description="Helical" evidence="1">
    <location>
        <begin position="6"/>
        <end position="23"/>
    </location>
</feature>
<proteinExistence type="predicted"/>
<dbReference type="Proteomes" id="UP000179642">
    <property type="component" value="Unassembled WGS sequence"/>
</dbReference>
<feature type="transmembrane region" description="Helical" evidence="1">
    <location>
        <begin position="35"/>
        <end position="53"/>
    </location>
</feature>
<dbReference type="EMBL" id="MLYO01000015">
    <property type="protein sequence ID" value="OIK06382.1"/>
    <property type="molecule type" value="Genomic_DNA"/>
</dbReference>
<organism evidence="2 3">
    <name type="scientific">Streptomyces monashensis</name>
    <dbReference type="NCBI Taxonomy" id="1678012"/>
    <lineage>
        <taxon>Bacteria</taxon>
        <taxon>Bacillati</taxon>
        <taxon>Actinomycetota</taxon>
        <taxon>Actinomycetes</taxon>
        <taxon>Kitasatosporales</taxon>
        <taxon>Streptomycetaceae</taxon>
        <taxon>Streptomyces</taxon>
    </lineage>
</organism>
<reference evidence="2 3" key="1">
    <citation type="submission" date="2016-10" db="EMBL/GenBank/DDBJ databases">
        <title>Genome sequence of Streptomyces sp. MUSC 1.</title>
        <authorList>
            <person name="Lee L.-H."/>
            <person name="Ser H.-L."/>
            <person name="Law J.W.-F."/>
        </authorList>
    </citation>
    <scope>NUCLEOTIDE SEQUENCE [LARGE SCALE GENOMIC DNA]</scope>
    <source>
        <strain evidence="2 3">MUSC 1</strain>
    </source>
</reference>
<evidence type="ECO:0000313" key="3">
    <source>
        <dbReference type="Proteomes" id="UP000179642"/>
    </source>
</evidence>